<keyword evidence="1" id="KW-0614">Plasmid</keyword>
<gene>
    <name evidence="1" type="ordered locus">Htur_4642</name>
</gene>
<accession>D2S231</accession>
<reference evidence="1 2" key="1">
    <citation type="journal article" date="2010" name="Stand. Genomic Sci.">
        <title>Complete genome sequence of Haloterrigena turkmenica type strain (4k).</title>
        <authorList>
            <person name="Saunders E."/>
            <person name="Tindall B.J."/>
            <person name="Fahnrich R."/>
            <person name="Lapidus A."/>
            <person name="Copeland A."/>
            <person name="Del Rio T.G."/>
            <person name="Lucas S."/>
            <person name="Chen F."/>
            <person name="Tice H."/>
            <person name="Cheng J.F."/>
            <person name="Han C."/>
            <person name="Detter J.C."/>
            <person name="Bruce D."/>
            <person name="Goodwin L."/>
            <person name="Chain P."/>
            <person name="Pitluck S."/>
            <person name="Pati A."/>
            <person name="Ivanova N."/>
            <person name="Mavromatis K."/>
            <person name="Chen A."/>
            <person name="Palaniappan K."/>
            <person name="Land M."/>
            <person name="Hauser L."/>
            <person name="Chang Y.J."/>
            <person name="Jeffries C.D."/>
            <person name="Brettin T."/>
            <person name="Rohde M."/>
            <person name="Goker M."/>
            <person name="Bristow J."/>
            <person name="Eisen J.A."/>
            <person name="Markowitz V."/>
            <person name="Hugenholtz P."/>
            <person name="Klenk H.P."/>
            <person name="Kyrpides N.C."/>
        </authorList>
    </citation>
    <scope>NUCLEOTIDE SEQUENCE [LARGE SCALE GENOMIC DNA]</scope>
    <source>
        <strain evidence="2">ATCC 51198 / DSM 5511 / JCM 9101 / NCIMB 13204 / VKM B-1734 / 4k</strain>
    </source>
</reference>
<organism evidence="1 2">
    <name type="scientific">Haloterrigena turkmenica (strain ATCC 51198 / DSM 5511 / JCM 9101 / NCIMB 13204 / VKM B-1734 / 4k)</name>
    <name type="common">Halococcus turkmenicus</name>
    <dbReference type="NCBI Taxonomy" id="543526"/>
    <lineage>
        <taxon>Archaea</taxon>
        <taxon>Methanobacteriati</taxon>
        <taxon>Methanobacteriota</taxon>
        <taxon>Stenosarchaea group</taxon>
        <taxon>Halobacteria</taxon>
        <taxon>Halobacteriales</taxon>
        <taxon>Natrialbaceae</taxon>
        <taxon>Haloterrigena</taxon>
    </lineage>
</organism>
<evidence type="ECO:0000313" key="1">
    <source>
        <dbReference type="EMBL" id="ADB63428.1"/>
    </source>
</evidence>
<sequence>MERLFELFLLFFGELSLSSRSMSIGGNLLKRLDIESLEPIIDRFALNAVPLGKFSLRNGVFVGNRG</sequence>
<dbReference type="EMBL" id="CP001862">
    <property type="protein sequence ID" value="ADB63428.1"/>
    <property type="molecule type" value="Genomic_DNA"/>
</dbReference>
<dbReference type="AlphaFoldDB" id="D2S231"/>
<dbReference type="Proteomes" id="UP000001903">
    <property type="component" value="Plasmid pHTUR02"/>
</dbReference>
<proteinExistence type="predicted"/>
<evidence type="ECO:0000313" key="2">
    <source>
        <dbReference type="Proteomes" id="UP000001903"/>
    </source>
</evidence>
<protein>
    <submittedName>
        <fullName evidence="1">Uncharacterized protein</fullName>
    </submittedName>
</protein>
<geneLocation type="plasmid" evidence="1 2">
    <name>pHTUR02</name>
</geneLocation>
<dbReference type="HOGENOM" id="CLU_2820735_0_0_2"/>
<keyword evidence="2" id="KW-1185">Reference proteome</keyword>
<name>D2S231_HALTV</name>
<dbReference type="KEGG" id="htu:Htur_4642"/>